<dbReference type="VEuPathDB" id="MicrosporidiaDB:NCER_100830"/>
<dbReference type="VEuPathDB" id="MicrosporidiaDB:G9O61_00g007590"/>
<gene>
    <name evidence="4" type="ORF">AAJ76_1000181281</name>
</gene>
<dbReference type="Proteomes" id="UP000034350">
    <property type="component" value="Unassembled WGS sequence"/>
</dbReference>
<dbReference type="GO" id="GO:0007059">
    <property type="term" value="P:chromosome segregation"/>
    <property type="evidence" value="ECO:0007669"/>
    <property type="project" value="UniProtKB-ARBA"/>
</dbReference>
<protein>
    <submittedName>
        <fullName evidence="4">Chromosome segregation protein</fullName>
    </submittedName>
</protein>
<name>A0A0F9YWF0_9MICR</name>
<dbReference type="Gene3D" id="3.40.50.300">
    <property type="entry name" value="P-loop containing nucleotide triphosphate hydrolases"/>
    <property type="match status" value="2"/>
</dbReference>
<dbReference type="VEuPathDB" id="MicrosporidiaDB:AAJ76_1000181281"/>
<keyword evidence="5" id="KW-1185">Reference proteome</keyword>
<dbReference type="InterPro" id="IPR010935">
    <property type="entry name" value="SMC_hinge"/>
</dbReference>
<dbReference type="Pfam" id="PF02463">
    <property type="entry name" value="SMC_N"/>
    <property type="match status" value="1"/>
</dbReference>
<dbReference type="GO" id="GO:0005694">
    <property type="term" value="C:chromosome"/>
    <property type="evidence" value="ECO:0007669"/>
    <property type="project" value="InterPro"/>
</dbReference>
<dbReference type="InterPro" id="IPR036277">
    <property type="entry name" value="SMC_hinge_sf"/>
</dbReference>
<dbReference type="SUPFAM" id="SSF52540">
    <property type="entry name" value="P-loop containing nucleoside triphosphate hydrolases"/>
    <property type="match status" value="1"/>
</dbReference>
<evidence type="ECO:0000259" key="3">
    <source>
        <dbReference type="SMART" id="SM00968"/>
    </source>
</evidence>
<dbReference type="Gene3D" id="3.30.70.1620">
    <property type="match status" value="1"/>
</dbReference>
<dbReference type="InterPro" id="IPR003395">
    <property type="entry name" value="RecF/RecN/SMC_N"/>
</dbReference>
<proteinExistence type="predicted"/>
<evidence type="ECO:0000313" key="5">
    <source>
        <dbReference type="Proteomes" id="UP000034350"/>
    </source>
</evidence>
<evidence type="ECO:0000313" key="4">
    <source>
        <dbReference type="EMBL" id="KKO76727.1"/>
    </source>
</evidence>
<feature type="domain" description="SMC hinge" evidence="3">
    <location>
        <begin position="422"/>
        <end position="536"/>
    </location>
</feature>
<feature type="coiled-coil region" evidence="2">
    <location>
        <begin position="382"/>
        <end position="412"/>
    </location>
</feature>
<dbReference type="OrthoDB" id="10255539at2759"/>
<dbReference type="GO" id="GO:0051276">
    <property type="term" value="P:chromosome organization"/>
    <property type="evidence" value="ECO:0007669"/>
    <property type="project" value="InterPro"/>
</dbReference>
<dbReference type="GO" id="GO:0016887">
    <property type="term" value="F:ATP hydrolysis activity"/>
    <property type="evidence" value="ECO:0007669"/>
    <property type="project" value="InterPro"/>
</dbReference>
<dbReference type="RefSeq" id="XP_024332469.1">
    <property type="nucleotide sequence ID" value="XM_024473619.1"/>
</dbReference>
<evidence type="ECO:0000256" key="2">
    <source>
        <dbReference type="SAM" id="Coils"/>
    </source>
</evidence>
<comment type="caution">
    <text evidence="4">The sequence shown here is derived from an EMBL/GenBank/DDBJ whole genome shotgun (WGS) entry which is preliminary data.</text>
</comment>
<dbReference type="InterPro" id="IPR027417">
    <property type="entry name" value="P-loop_NTPase"/>
</dbReference>
<dbReference type="AlphaFoldDB" id="A0A0F9YWF0"/>
<feature type="coiled-coil region" evidence="2">
    <location>
        <begin position="581"/>
        <end position="611"/>
    </location>
</feature>
<dbReference type="PIRSF" id="PIRSF005719">
    <property type="entry name" value="SMC"/>
    <property type="match status" value="1"/>
</dbReference>
<dbReference type="PANTHER" id="PTHR43977">
    <property type="entry name" value="STRUCTURAL MAINTENANCE OF CHROMOSOMES PROTEIN 3"/>
    <property type="match status" value="1"/>
</dbReference>
<dbReference type="Gene3D" id="1.20.1060.20">
    <property type="match status" value="1"/>
</dbReference>
<dbReference type="GO" id="GO:0005524">
    <property type="term" value="F:ATP binding"/>
    <property type="evidence" value="ECO:0007669"/>
    <property type="project" value="InterPro"/>
</dbReference>
<dbReference type="EMBL" id="JPQZ01000001">
    <property type="protein sequence ID" value="KKO76727.1"/>
    <property type="molecule type" value="Genomic_DNA"/>
</dbReference>
<sequence>MYIKDIILDGFKIYENKTVIRNLTKSYNAITGLNGSGKSNIIDGIIFALGLESRKLLRANSLKELINVHRSDCKVTLILSNTDKSKSPVGYKDFNEIVISRSIDSLGKTKFYINNHVCSATTINKLCASMNINAEKGEFFFIIMQGHITKVLNMKSKEIGNLIEETAGTRSYVKEKEKALLVLEKKESKLIEVRDILQKRISPFYSRLREEREAYLEQKNLDQLKKDAINEQQEIKKDLLVNEVSKNINILKNLIETFVTEKKQLMHLESKIAELQEFDSEDNAIVIKELLDEEKFKLDEIKKNNFLNKINKLKEQLNKLKIPKKNLNLQELKAKEAFLQKSFKNEVGIGGKDFEILEELENLKILKTKLEYKCQSYKNLNLQDIDNKLNNIEKLRVNLEEFNNKKTRLNYLKTKINYPIKTGIYGTIDENFTIFDEKYKEAIYTVMGAKSKHIIVEDENIGSELLNCSDRRISVIPLNKIRSKIVSKNVIDSIKEADGLHMIDLLKFDVKLKKAMEHVFNGFFVFENKDIAKKICYKYKVMCITLDGSVYDPKGTLTGGKVIYKNEIISRLEILSLLNEIKKEEQNIQTFDKLKEEYEQLKVNKNKCAEKEKILEDLNHVSVKIKTITDLKNNTVDVRKDLSEVRKNIIDAIQEENIEKEIEDKKNKILIEISNLEKKQKENEDLHEDSVNKILKLQDKLGELEIKTSNKRLSERQVEGLEPKQKYLIRSTSKVKNRIFKISSEIEDMLTTLVEQHNNAVSNNSSVQLFTDEEDYRIFKSLEINEDVFKFLQCEISDEEHKKKLDRLSELNAILEKCAAKRTVRMDPSNFDLLEKNELLIQSLKDKIKQLESDKHAILSSISSFDLLGVKENEKAFRHLNEKIGIFLRYFFQDSNVKIDKVGAIDYELKVKIGNWKESLAELSGGQRSLVALCIIFSILTYRPAPFYIFDEIDSALDLSYTQNIGEIIKKEFCSSQFIIISLKNGMYENADNVYKVFLKDGKSNICQIK</sequence>
<feature type="coiled-coil region" evidence="2">
    <location>
        <begin position="834"/>
        <end position="861"/>
    </location>
</feature>
<dbReference type="SUPFAM" id="SSF75553">
    <property type="entry name" value="Smc hinge domain"/>
    <property type="match status" value="1"/>
</dbReference>
<dbReference type="SMART" id="SM00968">
    <property type="entry name" value="SMC_hinge"/>
    <property type="match status" value="1"/>
</dbReference>
<dbReference type="Pfam" id="PF06470">
    <property type="entry name" value="SMC_hinge"/>
    <property type="match status" value="1"/>
</dbReference>
<evidence type="ECO:0000256" key="1">
    <source>
        <dbReference type="ARBA" id="ARBA00023054"/>
    </source>
</evidence>
<organism evidence="4 5">
    <name type="scientific">Vairimorpha ceranae</name>
    <dbReference type="NCBI Taxonomy" id="40302"/>
    <lineage>
        <taxon>Eukaryota</taxon>
        <taxon>Fungi</taxon>
        <taxon>Fungi incertae sedis</taxon>
        <taxon>Microsporidia</taxon>
        <taxon>Nosematidae</taxon>
        <taxon>Vairimorpha</taxon>
    </lineage>
</organism>
<reference evidence="4 5" key="1">
    <citation type="journal article" date="2015" name="Environ. Microbiol.">
        <title>Genome analyses suggest the presence of polyploidy and recent human-driven expansions in eight global populations of the honeybee pathogen Nosema ceranae.</title>
        <authorList>
            <person name="Pelin A."/>
            <person name="Selman M."/>
            <person name="Aris-Brosou S."/>
            <person name="Farinelli L."/>
            <person name="Corradi N."/>
        </authorList>
    </citation>
    <scope>NUCLEOTIDE SEQUENCE [LARGE SCALE GENOMIC DNA]</scope>
    <source>
        <strain evidence="4 5">PA08 1199</strain>
    </source>
</reference>
<dbReference type="GeneID" id="36318515"/>
<keyword evidence="1 2" id="KW-0175">Coiled coil</keyword>
<dbReference type="InterPro" id="IPR024704">
    <property type="entry name" value="SMC"/>
</dbReference>
<accession>A0A0F9YWF0</accession>